<name>A0A183SR28_SCHSO</name>
<proteinExistence type="predicted"/>
<reference evidence="2 3" key="2">
    <citation type="submission" date="2018-11" db="EMBL/GenBank/DDBJ databases">
        <authorList>
            <consortium name="Pathogen Informatics"/>
        </authorList>
    </citation>
    <scope>NUCLEOTIDE SEQUENCE [LARGE SCALE GENOMIC DNA]</scope>
    <source>
        <strain evidence="2 3">NST_G2</strain>
    </source>
</reference>
<evidence type="ECO:0000313" key="3">
    <source>
        <dbReference type="Proteomes" id="UP000275846"/>
    </source>
</evidence>
<accession>A0A183SR28</accession>
<feature type="region of interest" description="Disordered" evidence="1">
    <location>
        <begin position="28"/>
        <end position="57"/>
    </location>
</feature>
<protein>
    <submittedName>
        <fullName evidence="2 4">Uncharacterized protein</fullName>
    </submittedName>
</protein>
<reference evidence="4" key="1">
    <citation type="submission" date="2016-06" db="UniProtKB">
        <authorList>
            <consortium name="WormBaseParasite"/>
        </authorList>
    </citation>
    <scope>IDENTIFICATION</scope>
</reference>
<dbReference type="EMBL" id="UYSU01033803">
    <property type="protein sequence ID" value="VDL93061.1"/>
    <property type="molecule type" value="Genomic_DNA"/>
</dbReference>
<dbReference type="Proteomes" id="UP000275846">
    <property type="component" value="Unassembled WGS sequence"/>
</dbReference>
<evidence type="ECO:0000313" key="2">
    <source>
        <dbReference type="EMBL" id="VDL93061.1"/>
    </source>
</evidence>
<organism evidence="4">
    <name type="scientific">Schistocephalus solidus</name>
    <name type="common">Tapeworm</name>
    <dbReference type="NCBI Taxonomy" id="70667"/>
    <lineage>
        <taxon>Eukaryota</taxon>
        <taxon>Metazoa</taxon>
        <taxon>Spiralia</taxon>
        <taxon>Lophotrochozoa</taxon>
        <taxon>Platyhelminthes</taxon>
        <taxon>Cestoda</taxon>
        <taxon>Eucestoda</taxon>
        <taxon>Diphyllobothriidea</taxon>
        <taxon>Diphyllobothriidae</taxon>
        <taxon>Schistocephalus</taxon>
    </lineage>
</organism>
<keyword evidence="3" id="KW-1185">Reference proteome</keyword>
<dbReference type="AlphaFoldDB" id="A0A183SR28"/>
<dbReference type="WBParaSite" id="SSLN_0000688801-mRNA-1">
    <property type="protein sequence ID" value="SSLN_0000688801-mRNA-1"/>
    <property type="gene ID" value="SSLN_0000688801"/>
</dbReference>
<sequence>MSDSTKSPFRMYEELTRLLEEIVVASSPRTPLPSTPIDRVAKATSTPPPARPLQRLPDLTPPCYSPFLSRCPNPLLVPERYDPDQNIREWLVELSFFLVDVPPADRVCGNVRKRAGAKPQNL</sequence>
<gene>
    <name evidence="2" type="ORF">SSLN_LOCUS6676</name>
</gene>
<evidence type="ECO:0000256" key="1">
    <source>
        <dbReference type="SAM" id="MobiDB-lite"/>
    </source>
</evidence>
<evidence type="ECO:0000313" key="4">
    <source>
        <dbReference type="WBParaSite" id="SSLN_0000688801-mRNA-1"/>
    </source>
</evidence>